<name>A0A7C3PH67_9CYAN</name>
<dbReference type="SUPFAM" id="SSF54001">
    <property type="entry name" value="Cysteine proteinases"/>
    <property type="match status" value="1"/>
</dbReference>
<organism evidence="2">
    <name type="scientific">Oscillatoriales cyanobacterium SpSt-418</name>
    <dbReference type="NCBI Taxonomy" id="2282169"/>
    <lineage>
        <taxon>Bacteria</taxon>
        <taxon>Bacillati</taxon>
        <taxon>Cyanobacteriota</taxon>
        <taxon>Cyanophyceae</taxon>
        <taxon>Oscillatoriophycideae</taxon>
        <taxon>Oscillatoriales</taxon>
    </lineage>
</organism>
<accession>A0A7C3PH67</accession>
<dbReference type="AlphaFoldDB" id="A0A7C3PH67"/>
<protein>
    <recommendedName>
        <fullName evidence="1">Peptidase C39-like domain-containing protein</fullName>
    </recommendedName>
</protein>
<sequence length="536" mass="59384">MSNLSISATDTAVSYGGPWEVLLNQPVTLRGSFDPQRVVNISLRAEDKFPLMVTPNYKDGTWAVSLERGMTMAGARWLRLTGADGNGKIVDDEIVYITVSTDPLTVGQDLSLRVLEETVFKSDVIDSSRLNDQQKVKLTAGQVLSVRRYGYVDGHLKLELEKPIPPLGNFGYVFEPFVQLSKGSQILIFDLGDIPNTPLSAYLLVTQTTLLKTKPADSANLPANQVKEVLEGESFQVTGYACIGGHFRVKLAQPIAGLGDSVYVYWKHVVLKKENKLIPFDPEALTATALRTTLLKKRPVDSSQLKPEDVTNFPAGTVYGVQSYALEAGHIKIALTEEIAKFGNTGYVFAPFVQMKRGSQAFNPFPPQVELAVPYFSQRDNPNYSWATCNVTSIAMIFYYYGVRSKNPRQQLEDELLRWVINRYGPGSQTVHSYLSQLIRAYGFETSFSTTRSWASVKDELIARRPVVLSGDFTASGHIVTLIGYTPQGYLVNDPWGNALGGYVNTEGRKLLYPYSYMDRVAGPDGGVWAHFISPK</sequence>
<evidence type="ECO:0000259" key="1">
    <source>
        <dbReference type="Pfam" id="PF13529"/>
    </source>
</evidence>
<dbReference type="InterPro" id="IPR039564">
    <property type="entry name" value="Peptidase_C39-like"/>
</dbReference>
<gene>
    <name evidence="2" type="ORF">ENR64_14505</name>
</gene>
<dbReference type="Pfam" id="PF13529">
    <property type="entry name" value="Peptidase_C39_2"/>
    <property type="match status" value="1"/>
</dbReference>
<evidence type="ECO:0000313" key="2">
    <source>
        <dbReference type="EMBL" id="HFM98938.1"/>
    </source>
</evidence>
<dbReference type="InterPro" id="IPR038765">
    <property type="entry name" value="Papain-like_cys_pep_sf"/>
</dbReference>
<reference evidence="2" key="1">
    <citation type="journal article" date="2020" name="mSystems">
        <title>Genome- and Community-Level Interaction Insights into Carbon Utilization and Element Cycling Functions of Hydrothermarchaeota in Hydrothermal Sediment.</title>
        <authorList>
            <person name="Zhou Z."/>
            <person name="Liu Y."/>
            <person name="Xu W."/>
            <person name="Pan J."/>
            <person name="Luo Z.H."/>
            <person name="Li M."/>
        </authorList>
    </citation>
    <scope>NUCLEOTIDE SEQUENCE [LARGE SCALE GENOMIC DNA]</scope>
    <source>
        <strain evidence="2">SpSt-418</strain>
    </source>
</reference>
<dbReference type="Gene3D" id="3.90.70.10">
    <property type="entry name" value="Cysteine proteinases"/>
    <property type="match status" value="1"/>
</dbReference>
<comment type="caution">
    <text evidence="2">The sequence shown here is derived from an EMBL/GenBank/DDBJ whole genome shotgun (WGS) entry which is preliminary data.</text>
</comment>
<dbReference type="EMBL" id="DSRU01000215">
    <property type="protein sequence ID" value="HFM98938.1"/>
    <property type="molecule type" value="Genomic_DNA"/>
</dbReference>
<proteinExistence type="predicted"/>
<feature type="domain" description="Peptidase C39-like" evidence="1">
    <location>
        <begin position="371"/>
        <end position="496"/>
    </location>
</feature>